<dbReference type="Gene3D" id="2.40.128.690">
    <property type="entry name" value="YycH protein, domain 3-like"/>
    <property type="match status" value="1"/>
</dbReference>
<dbReference type="AlphaFoldDB" id="A0A562QSG6"/>
<evidence type="ECO:0000259" key="2">
    <source>
        <dbReference type="Pfam" id="PF09648"/>
    </source>
</evidence>
<feature type="transmembrane region" description="Helical" evidence="1">
    <location>
        <begin position="9"/>
        <end position="26"/>
    </location>
</feature>
<name>A0A562QSG6_9BACI</name>
<dbReference type="RefSeq" id="WP_144448486.1">
    <property type="nucleotide sequence ID" value="NZ_VLKZ01000001.1"/>
</dbReference>
<protein>
    <submittedName>
        <fullName evidence="3">Regulatory protein YycI of two-component signal transduction system YycFG</fullName>
    </submittedName>
</protein>
<dbReference type="OrthoDB" id="2388036at2"/>
<keyword evidence="4" id="KW-1185">Reference proteome</keyword>
<sequence>MDWSRTKTIFIVTFLMLNIFLTWQLIETNNANKLSMIAEATTQETLNQYNITIDVELPKEDVTGLHIMGKNVPLTDEAIPFLGIQEVASDDDQFIEVVLDEPFQISQDNFFVQLSTFLSTYVFEGEEYRYGHYDELERRIFLYQTFEDKIAYTLDDEPPLVLQLDDQQQIISYKQSYFEFEELQGREREILSSLKAIEVLLNDQLIGMNDTITNVEFGYYSFFSPQGNVQVFAPMWRVSVDNETFLVNAIEGAVQQLS</sequence>
<evidence type="ECO:0000313" key="4">
    <source>
        <dbReference type="Proteomes" id="UP000315711"/>
    </source>
</evidence>
<evidence type="ECO:0000313" key="3">
    <source>
        <dbReference type="EMBL" id="TWI59637.1"/>
    </source>
</evidence>
<proteinExistence type="predicted"/>
<dbReference type="GO" id="GO:0016020">
    <property type="term" value="C:membrane"/>
    <property type="evidence" value="ECO:0007669"/>
    <property type="project" value="InterPro"/>
</dbReference>
<dbReference type="EMBL" id="VLKZ01000001">
    <property type="protein sequence ID" value="TWI59637.1"/>
    <property type="molecule type" value="Genomic_DNA"/>
</dbReference>
<accession>A0A562QSG6</accession>
<feature type="domain" description="Regulatory protein YycH-like" evidence="2">
    <location>
        <begin position="38"/>
        <end position="250"/>
    </location>
</feature>
<reference evidence="3 4" key="1">
    <citation type="journal article" date="2015" name="Stand. Genomic Sci.">
        <title>Genomic Encyclopedia of Bacterial and Archaeal Type Strains, Phase III: the genomes of soil and plant-associated and newly described type strains.</title>
        <authorList>
            <person name="Whitman W.B."/>
            <person name="Woyke T."/>
            <person name="Klenk H.P."/>
            <person name="Zhou Y."/>
            <person name="Lilburn T.G."/>
            <person name="Beck B.J."/>
            <person name="De Vos P."/>
            <person name="Vandamme P."/>
            <person name="Eisen J.A."/>
            <person name="Garrity G."/>
            <person name="Hugenholtz P."/>
            <person name="Kyrpides N.C."/>
        </authorList>
    </citation>
    <scope>NUCLEOTIDE SEQUENCE [LARGE SCALE GENOMIC DNA]</scope>
    <source>
        <strain evidence="3 4">CGMCC 1.10116</strain>
    </source>
</reference>
<gene>
    <name evidence="3" type="ORF">IQ10_00057</name>
</gene>
<dbReference type="InterPro" id="IPR018604">
    <property type="entry name" value="YycI-like"/>
</dbReference>
<dbReference type="Pfam" id="PF09648">
    <property type="entry name" value="YycI"/>
    <property type="match status" value="1"/>
</dbReference>
<evidence type="ECO:0000256" key="1">
    <source>
        <dbReference type="SAM" id="Phobius"/>
    </source>
</evidence>
<keyword evidence="1" id="KW-0472">Membrane</keyword>
<keyword evidence="1" id="KW-0812">Transmembrane</keyword>
<organism evidence="3 4">
    <name type="scientific">Halalkalibacter nanhaiisediminis</name>
    <dbReference type="NCBI Taxonomy" id="688079"/>
    <lineage>
        <taxon>Bacteria</taxon>
        <taxon>Bacillati</taxon>
        <taxon>Bacillota</taxon>
        <taxon>Bacilli</taxon>
        <taxon>Bacillales</taxon>
        <taxon>Bacillaceae</taxon>
        <taxon>Halalkalibacter</taxon>
    </lineage>
</organism>
<dbReference type="Proteomes" id="UP000315711">
    <property type="component" value="Unassembled WGS sequence"/>
</dbReference>
<comment type="caution">
    <text evidence="3">The sequence shown here is derived from an EMBL/GenBank/DDBJ whole genome shotgun (WGS) entry which is preliminary data.</text>
</comment>
<keyword evidence="1" id="KW-1133">Transmembrane helix</keyword>